<keyword evidence="2" id="KW-1185">Reference proteome</keyword>
<evidence type="ECO:0000313" key="2">
    <source>
        <dbReference type="Proteomes" id="UP000265520"/>
    </source>
</evidence>
<reference evidence="1 2" key="1">
    <citation type="journal article" date="2018" name="Front. Plant Sci.">
        <title>Red Clover (Trifolium pratense) and Zigzag Clover (T. medium) - A Picture of Genomic Similarities and Differences.</title>
        <authorList>
            <person name="Dluhosova J."/>
            <person name="Istvanek J."/>
            <person name="Nedelnik J."/>
            <person name="Repkova J."/>
        </authorList>
    </citation>
    <scope>NUCLEOTIDE SEQUENCE [LARGE SCALE GENOMIC DNA]</scope>
    <source>
        <strain evidence="2">cv. 10/8</strain>
        <tissue evidence="1">Leaf</tissue>
    </source>
</reference>
<accession>A0A392SWK0</accession>
<evidence type="ECO:0000313" key="1">
    <source>
        <dbReference type="EMBL" id="MCI53228.1"/>
    </source>
</evidence>
<sequence>PLGTEYDRELATAFRQSLVDVGNFGGGYLKGGFPKVCIEEPSVTSSFR</sequence>
<dbReference type="Proteomes" id="UP000265520">
    <property type="component" value="Unassembled WGS sequence"/>
</dbReference>
<protein>
    <submittedName>
        <fullName evidence="1">Uncharacterized protein</fullName>
    </submittedName>
</protein>
<name>A0A392SWK0_9FABA</name>
<organism evidence="1 2">
    <name type="scientific">Trifolium medium</name>
    <dbReference type="NCBI Taxonomy" id="97028"/>
    <lineage>
        <taxon>Eukaryota</taxon>
        <taxon>Viridiplantae</taxon>
        <taxon>Streptophyta</taxon>
        <taxon>Embryophyta</taxon>
        <taxon>Tracheophyta</taxon>
        <taxon>Spermatophyta</taxon>
        <taxon>Magnoliopsida</taxon>
        <taxon>eudicotyledons</taxon>
        <taxon>Gunneridae</taxon>
        <taxon>Pentapetalae</taxon>
        <taxon>rosids</taxon>
        <taxon>fabids</taxon>
        <taxon>Fabales</taxon>
        <taxon>Fabaceae</taxon>
        <taxon>Papilionoideae</taxon>
        <taxon>50 kb inversion clade</taxon>
        <taxon>NPAAA clade</taxon>
        <taxon>Hologalegina</taxon>
        <taxon>IRL clade</taxon>
        <taxon>Trifolieae</taxon>
        <taxon>Trifolium</taxon>
    </lineage>
</organism>
<dbReference type="AlphaFoldDB" id="A0A392SWK0"/>
<comment type="caution">
    <text evidence="1">The sequence shown here is derived from an EMBL/GenBank/DDBJ whole genome shotgun (WGS) entry which is preliminary data.</text>
</comment>
<dbReference type="EMBL" id="LXQA010459988">
    <property type="protein sequence ID" value="MCI53228.1"/>
    <property type="molecule type" value="Genomic_DNA"/>
</dbReference>
<feature type="non-terminal residue" evidence="1">
    <location>
        <position position="1"/>
    </location>
</feature>
<proteinExistence type="predicted"/>